<dbReference type="Proteomes" id="UP001157006">
    <property type="component" value="Chromosome 3"/>
</dbReference>
<dbReference type="PANTHER" id="PTHR34952">
    <property type="entry name" value="OS05G0113500 PROTEIN"/>
    <property type="match status" value="1"/>
</dbReference>
<evidence type="ECO:0000313" key="3">
    <source>
        <dbReference type="Proteomes" id="UP001157006"/>
    </source>
</evidence>
<evidence type="ECO:0000256" key="1">
    <source>
        <dbReference type="SAM" id="MobiDB-lite"/>
    </source>
</evidence>
<feature type="compositionally biased region" description="Basic residues" evidence="1">
    <location>
        <begin position="163"/>
        <end position="180"/>
    </location>
</feature>
<feature type="region of interest" description="Disordered" evidence="1">
    <location>
        <begin position="79"/>
        <end position="124"/>
    </location>
</feature>
<evidence type="ECO:0000313" key="2">
    <source>
        <dbReference type="EMBL" id="CAI8602730.1"/>
    </source>
</evidence>
<keyword evidence="3" id="KW-1185">Reference proteome</keyword>
<gene>
    <name evidence="2" type="ORF">VFH_III054440</name>
</gene>
<protein>
    <submittedName>
        <fullName evidence="2">Uncharacterized protein</fullName>
    </submittedName>
</protein>
<dbReference type="AlphaFoldDB" id="A0AAV1A1G2"/>
<dbReference type="EMBL" id="OX451738">
    <property type="protein sequence ID" value="CAI8602730.1"/>
    <property type="molecule type" value="Genomic_DNA"/>
</dbReference>
<organism evidence="2 3">
    <name type="scientific">Vicia faba</name>
    <name type="common">Broad bean</name>
    <name type="synonym">Faba vulgaris</name>
    <dbReference type="NCBI Taxonomy" id="3906"/>
    <lineage>
        <taxon>Eukaryota</taxon>
        <taxon>Viridiplantae</taxon>
        <taxon>Streptophyta</taxon>
        <taxon>Embryophyta</taxon>
        <taxon>Tracheophyta</taxon>
        <taxon>Spermatophyta</taxon>
        <taxon>Magnoliopsida</taxon>
        <taxon>eudicotyledons</taxon>
        <taxon>Gunneridae</taxon>
        <taxon>Pentapetalae</taxon>
        <taxon>rosids</taxon>
        <taxon>fabids</taxon>
        <taxon>Fabales</taxon>
        <taxon>Fabaceae</taxon>
        <taxon>Papilionoideae</taxon>
        <taxon>50 kb inversion clade</taxon>
        <taxon>NPAAA clade</taxon>
        <taxon>Hologalegina</taxon>
        <taxon>IRL clade</taxon>
        <taxon>Fabeae</taxon>
        <taxon>Vicia</taxon>
    </lineage>
</organism>
<dbReference type="PANTHER" id="PTHR34952:SF4">
    <property type="entry name" value="BRI1-KD INTERACTING PROTEIN"/>
    <property type="match status" value="1"/>
</dbReference>
<feature type="compositionally biased region" description="Polar residues" evidence="1">
    <location>
        <begin position="95"/>
        <end position="116"/>
    </location>
</feature>
<name>A0AAV1A1G2_VICFA</name>
<feature type="region of interest" description="Disordered" evidence="1">
    <location>
        <begin position="163"/>
        <end position="196"/>
    </location>
</feature>
<proteinExistence type="predicted"/>
<accession>A0AAV1A1G2</accession>
<reference evidence="2 3" key="1">
    <citation type="submission" date="2023-01" db="EMBL/GenBank/DDBJ databases">
        <authorList>
            <person name="Kreplak J."/>
        </authorList>
    </citation>
    <scope>NUCLEOTIDE SEQUENCE [LARGE SCALE GENOMIC DNA]</scope>
</reference>
<sequence length="260" mass="28563">MDIHSLVNAVDDVIISKLGSTFATSLHMQDDHKLVHVSDEDDIGGCHVGEGHECDGFEQETKLKLTSLKEYSTFPCPDMVLPSSSSDDEEADTPLTKSPSNQSLQQSYSCSASQPASPKLVSAMKGSREKLGGLETKLSVKWASDVYDPIPTLSSHTVRIKKQPKSRIKKSEKKYVKKGQKGTYSKGGSGKDKKQHYRYSWPESCGKGFDASKELNNLDVVGHDSYHEISNSKIPSTEKPCHVGEAFSNILDFVSYIKSS</sequence>